<organism evidence="2 3">
    <name type="scientific">Aminobacter aganoensis</name>
    <dbReference type="NCBI Taxonomy" id="83264"/>
    <lineage>
        <taxon>Bacteria</taxon>
        <taxon>Pseudomonadati</taxon>
        <taxon>Pseudomonadota</taxon>
        <taxon>Alphaproteobacteria</taxon>
        <taxon>Hyphomicrobiales</taxon>
        <taxon>Phyllobacteriaceae</taxon>
        <taxon>Aminobacter</taxon>
    </lineage>
</organism>
<comment type="caution">
    <text evidence="2">The sequence shown here is derived from an EMBL/GenBank/DDBJ whole genome shotgun (WGS) entry which is preliminary data.</text>
</comment>
<gene>
    <name evidence="2" type="ORF">GGR00_002697</name>
</gene>
<sequence>MKAILLAVCLTLVAAEAQAVSRYISTSMSCAQVQGAVRGEGVAILRWTSPTSGVPRYDRYVRNDRFCPSGQEARRAYVPTADARSCPVYNCKQIERDRFFFKRRLFPHN</sequence>
<dbReference type="EMBL" id="JACHOU010000005">
    <property type="protein sequence ID" value="MBB6354901.1"/>
    <property type="molecule type" value="Genomic_DNA"/>
</dbReference>
<keyword evidence="3" id="KW-1185">Reference proteome</keyword>
<feature type="chain" id="PRO_5030854813" evidence="1">
    <location>
        <begin position="20"/>
        <end position="109"/>
    </location>
</feature>
<protein>
    <submittedName>
        <fullName evidence="2">Uncharacterized protein</fullName>
    </submittedName>
</protein>
<feature type="signal peptide" evidence="1">
    <location>
        <begin position="1"/>
        <end position="19"/>
    </location>
</feature>
<evidence type="ECO:0000313" key="3">
    <source>
        <dbReference type="Proteomes" id="UP000536262"/>
    </source>
</evidence>
<name>A0A7X0KLB6_9HYPH</name>
<dbReference type="Proteomes" id="UP000536262">
    <property type="component" value="Unassembled WGS sequence"/>
</dbReference>
<dbReference type="AlphaFoldDB" id="A0A7X0KLB6"/>
<proteinExistence type="predicted"/>
<reference evidence="2 3" key="1">
    <citation type="submission" date="2020-08" db="EMBL/GenBank/DDBJ databases">
        <title>Genomic Encyclopedia of Type Strains, Phase IV (KMG-IV): sequencing the most valuable type-strain genomes for metagenomic binning, comparative biology and taxonomic classification.</title>
        <authorList>
            <person name="Goeker M."/>
        </authorList>
    </citation>
    <scope>NUCLEOTIDE SEQUENCE [LARGE SCALE GENOMIC DNA]</scope>
    <source>
        <strain evidence="2 3">DSM 7051</strain>
    </source>
</reference>
<accession>A0A7X0KLB6</accession>
<evidence type="ECO:0000256" key="1">
    <source>
        <dbReference type="SAM" id="SignalP"/>
    </source>
</evidence>
<evidence type="ECO:0000313" key="2">
    <source>
        <dbReference type="EMBL" id="MBB6354901.1"/>
    </source>
</evidence>
<keyword evidence="1" id="KW-0732">Signal</keyword>
<dbReference type="RefSeq" id="WP_184699661.1">
    <property type="nucleotide sequence ID" value="NZ_BAABEG010000001.1"/>
</dbReference>